<dbReference type="GO" id="GO:0016020">
    <property type="term" value="C:membrane"/>
    <property type="evidence" value="ECO:0007669"/>
    <property type="project" value="UniProtKB-SubCell"/>
</dbReference>
<keyword evidence="9" id="KW-1185">Reference proteome</keyword>
<sequence length="81" mass="9698">MKMMSDKDEVDWFYISMAIGFALSFWGVCGSLFFKRSWRHAYFRFLDRSWEMLLAKLPICLRDMVKDIAIIKNVQTMLFLS</sequence>
<comment type="caution">
    <text evidence="8">The sequence shown here is derived from an EMBL/GenBank/DDBJ whole genome shotgun (WGS) entry which is preliminary data.</text>
</comment>
<reference evidence="8 9" key="1">
    <citation type="submission" date="2020-09" db="EMBL/GenBank/DDBJ databases">
        <title>De no assembly of potato wild relative species, Solanum commersonii.</title>
        <authorList>
            <person name="Cho K."/>
        </authorList>
    </citation>
    <scope>NUCLEOTIDE SEQUENCE [LARGE SCALE GENOMIC DNA]</scope>
    <source>
        <strain evidence="8">LZ3.2</strain>
        <tissue evidence="8">Leaf</tissue>
    </source>
</reference>
<accession>A0A9J6AXD2</accession>
<keyword evidence="4 7" id="KW-1133">Transmembrane helix</keyword>
<keyword evidence="3" id="KW-0732">Signal</keyword>
<keyword evidence="5 7" id="KW-0472">Membrane</keyword>
<evidence type="ECO:0000313" key="9">
    <source>
        <dbReference type="Proteomes" id="UP000824120"/>
    </source>
</evidence>
<dbReference type="PANTHER" id="PTHR48063">
    <property type="entry name" value="LRR RECEPTOR-LIKE KINASE"/>
    <property type="match status" value="1"/>
</dbReference>
<keyword evidence="6" id="KW-0325">Glycoprotein</keyword>
<evidence type="ECO:0000256" key="5">
    <source>
        <dbReference type="ARBA" id="ARBA00023136"/>
    </source>
</evidence>
<proteinExistence type="predicted"/>
<dbReference type="Proteomes" id="UP000824120">
    <property type="component" value="Chromosome 1"/>
</dbReference>
<evidence type="ECO:0000313" key="8">
    <source>
        <dbReference type="EMBL" id="KAG5629269.1"/>
    </source>
</evidence>
<feature type="transmembrane region" description="Helical" evidence="7">
    <location>
        <begin position="12"/>
        <end position="34"/>
    </location>
</feature>
<keyword evidence="2 7" id="KW-0812">Transmembrane</keyword>
<dbReference type="EMBL" id="JACXVP010000001">
    <property type="protein sequence ID" value="KAG5629269.1"/>
    <property type="molecule type" value="Genomic_DNA"/>
</dbReference>
<protein>
    <submittedName>
        <fullName evidence="8">Uncharacterized protein</fullName>
    </submittedName>
</protein>
<organism evidence="8 9">
    <name type="scientific">Solanum commersonii</name>
    <name type="common">Commerson's wild potato</name>
    <name type="synonym">Commerson's nightshade</name>
    <dbReference type="NCBI Taxonomy" id="4109"/>
    <lineage>
        <taxon>Eukaryota</taxon>
        <taxon>Viridiplantae</taxon>
        <taxon>Streptophyta</taxon>
        <taxon>Embryophyta</taxon>
        <taxon>Tracheophyta</taxon>
        <taxon>Spermatophyta</taxon>
        <taxon>Magnoliopsida</taxon>
        <taxon>eudicotyledons</taxon>
        <taxon>Gunneridae</taxon>
        <taxon>Pentapetalae</taxon>
        <taxon>asterids</taxon>
        <taxon>lamiids</taxon>
        <taxon>Solanales</taxon>
        <taxon>Solanaceae</taxon>
        <taxon>Solanoideae</taxon>
        <taxon>Solaneae</taxon>
        <taxon>Solanum</taxon>
    </lineage>
</organism>
<name>A0A9J6AXD2_SOLCO</name>
<dbReference type="PANTHER" id="PTHR48063:SF98">
    <property type="entry name" value="LRR RECEPTOR-LIKE SERINE_THREONINE-PROTEIN KINASE FLS2"/>
    <property type="match status" value="1"/>
</dbReference>
<evidence type="ECO:0000256" key="2">
    <source>
        <dbReference type="ARBA" id="ARBA00022692"/>
    </source>
</evidence>
<dbReference type="OrthoDB" id="1298150at2759"/>
<evidence type="ECO:0000256" key="4">
    <source>
        <dbReference type="ARBA" id="ARBA00022989"/>
    </source>
</evidence>
<comment type="subcellular location">
    <subcellularLocation>
        <location evidence="1">Membrane</location>
        <topology evidence="1">Single-pass type I membrane protein</topology>
    </subcellularLocation>
</comment>
<evidence type="ECO:0000256" key="6">
    <source>
        <dbReference type="ARBA" id="ARBA00023180"/>
    </source>
</evidence>
<evidence type="ECO:0000256" key="3">
    <source>
        <dbReference type="ARBA" id="ARBA00022729"/>
    </source>
</evidence>
<dbReference type="InterPro" id="IPR046956">
    <property type="entry name" value="RLP23-like"/>
</dbReference>
<evidence type="ECO:0000256" key="7">
    <source>
        <dbReference type="SAM" id="Phobius"/>
    </source>
</evidence>
<gene>
    <name evidence="8" type="ORF">H5410_000986</name>
</gene>
<evidence type="ECO:0000256" key="1">
    <source>
        <dbReference type="ARBA" id="ARBA00004479"/>
    </source>
</evidence>
<dbReference type="AlphaFoldDB" id="A0A9J6AXD2"/>